<dbReference type="PANTHER" id="PTHR47186">
    <property type="entry name" value="LEUCINE-RICH REPEAT-CONTAINING PROTEIN 57"/>
    <property type="match status" value="1"/>
</dbReference>
<proteinExistence type="predicted"/>
<sequence>MPKGMSKLNHLNFLSYYIVGEKEDNGIRELGTLDDLRGSFCISKMENVKNSGEASEARMGNKKHINTLKLEWLPDNPEGDIDDVQTERDILDKLQPHQNLKELSISGYQGETFPDWLGLSRYFKMTKLTLNGCMNCGELPSLGQLPSLQHLEISKLVSLEKIGLEFFYKKSGSFQQETAFKCLETLMIEDMSCWMEWHFPGEFDGFPELRVLEIRNCPLLRGDLPSHLPALEKLTIVGCVNIACSLPRAPKLHQLYVHDYGSHVASPHNVVISRTQMAMSALECLPHIHSPRVQRMLVQHFESEISISADHLPASLEYLEIYWCPELTISEQLQHKLLTEIRVVRCRSLTIPLGDLPNLKKLELFGCKNMEYVEVPHALPSLRYLSISHCNNFVSLQALGTAMPSLEDLSIYNCPKIDCFAEEWLPPSLKFLRLTECHKLASWIASNGLQSEGLTHLELRFCDDVKSFPREGCLLPASLEYLQLCGFSNLDTLHCKGFYHLSFLKKLEISFCEKLENITEKHVLASIQNICIRRCPLRTKLKEMEHPRIQFFTDVD</sequence>
<dbReference type="Pfam" id="PF25019">
    <property type="entry name" value="LRR_R13L1-DRL21"/>
    <property type="match status" value="1"/>
</dbReference>
<name>A0ABU6TDM5_9FABA</name>
<feature type="domain" description="R13L1/DRL21-like LRR repeat region" evidence="1">
    <location>
        <begin position="27"/>
        <end position="155"/>
    </location>
</feature>
<dbReference type="Proteomes" id="UP001341840">
    <property type="component" value="Unassembled WGS sequence"/>
</dbReference>
<dbReference type="InterPro" id="IPR032675">
    <property type="entry name" value="LRR_dom_sf"/>
</dbReference>
<evidence type="ECO:0000259" key="1">
    <source>
        <dbReference type="Pfam" id="PF25019"/>
    </source>
</evidence>
<gene>
    <name evidence="2" type="ORF">PIB30_036429</name>
</gene>
<protein>
    <recommendedName>
        <fullName evidence="1">R13L1/DRL21-like LRR repeat region domain-containing protein</fullName>
    </recommendedName>
</protein>
<comment type="caution">
    <text evidence="2">The sequence shown here is derived from an EMBL/GenBank/DDBJ whole genome shotgun (WGS) entry which is preliminary data.</text>
</comment>
<evidence type="ECO:0000313" key="3">
    <source>
        <dbReference type="Proteomes" id="UP001341840"/>
    </source>
</evidence>
<accession>A0ABU6TDM5</accession>
<evidence type="ECO:0000313" key="2">
    <source>
        <dbReference type="EMBL" id="MED6146639.1"/>
    </source>
</evidence>
<dbReference type="SUPFAM" id="SSF52047">
    <property type="entry name" value="RNI-like"/>
    <property type="match status" value="1"/>
</dbReference>
<dbReference type="InterPro" id="IPR056789">
    <property type="entry name" value="LRR_R13L1-DRL21"/>
</dbReference>
<dbReference type="Gene3D" id="3.80.10.10">
    <property type="entry name" value="Ribonuclease Inhibitor"/>
    <property type="match status" value="3"/>
</dbReference>
<reference evidence="2 3" key="1">
    <citation type="journal article" date="2023" name="Plants (Basel)">
        <title>Bridging the Gap: Combining Genomics and Transcriptomics Approaches to Understand Stylosanthes scabra, an Orphan Legume from the Brazilian Caatinga.</title>
        <authorList>
            <person name="Ferreira-Neto J.R.C."/>
            <person name="da Silva M.D."/>
            <person name="Binneck E."/>
            <person name="de Melo N.F."/>
            <person name="da Silva R.H."/>
            <person name="de Melo A.L.T.M."/>
            <person name="Pandolfi V."/>
            <person name="Bustamante F.O."/>
            <person name="Brasileiro-Vidal A.C."/>
            <person name="Benko-Iseppon A.M."/>
        </authorList>
    </citation>
    <scope>NUCLEOTIDE SEQUENCE [LARGE SCALE GENOMIC DNA]</scope>
    <source>
        <tissue evidence="2">Leaves</tissue>
    </source>
</reference>
<dbReference type="EMBL" id="JASCZI010090799">
    <property type="protein sequence ID" value="MED6146639.1"/>
    <property type="molecule type" value="Genomic_DNA"/>
</dbReference>
<keyword evidence="3" id="KW-1185">Reference proteome</keyword>
<dbReference type="PANTHER" id="PTHR47186:SF42">
    <property type="entry name" value="DISEASE RESISTANCE RPP13-LIKE PROTEIN 1"/>
    <property type="match status" value="1"/>
</dbReference>
<organism evidence="2 3">
    <name type="scientific">Stylosanthes scabra</name>
    <dbReference type="NCBI Taxonomy" id="79078"/>
    <lineage>
        <taxon>Eukaryota</taxon>
        <taxon>Viridiplantae</taxon>
        <taxon>Streptophyta</taxon>
        <taxon>Embryophyta</taxon>
        <taxon>Tracheophyta</taxon>
        <taxon>Spermatophyta</taxon>
        <taxon>Magnoliopsida</taxon>
        <taxon>eudicotyledons</taxon>
        <taxon>Gunneridae</taxon>
        <taxon>Pentapetalae</taxon>
        <taxon>rosids</taxon>
        <taxon>fabids</taxon>
        <taxon>Fabales</taxon>
        <taxon>Fabaceae</taxon>
        <taxon>Papilionoideae</taxon>
        <taxon>50 kb inversion clade</taxon>
        <taxon>dalbergioids sensu lato</taxon>
        <taxon>Dalbergieae</taxon>
        <taxon>Pterocarpus clade</taxon>
        <taxon>Stylosanthes</taxon>
    </lineage>
</organism>